<dbReference type="AlphaFoldDB" id="A0A853MBL8"/>
<gene>
    <name evidence="4" type="ORF">A9P98_00120</name>
</gene>
<feature type="region of interest" description="Disordered" evidence="1">
    <location>
        <begin position="38"/>
        <end position="72"/>
    </location>
</feature>
<evidence type="ECO:0000313" key="5">
    <source>
        <dbReference type="Proteomes" id="UP000093903"/>
    </source>
</evidence>
<evidence type="ECO:0000256" key="2">
    <source>
        <dbReference type="SAM" id="SignalP"/>
    </source>
</evidence>
<dbReference type="Gene3D" id="2.40.160.20">
    <property type="match status" value="1"/>
</dbReference>
<dbReference type="Proteomes" id="UP000093903">
    <property type="component" value="Unassembled WGS sequence"/>
</dbReference>
<evidence type="ECO:0000313" key="4">
    <source>
        <dbReference type="EMBL" id="OBU74877.1"/>
    </source>
</evidence>
<feature type="signal peptide" evidence="2">
    <location>
        <begin position="1"/>
        <end position="24"/>
    </location>
</feature>
<accession>A0A853MBL8</accession>
<dbReference type="RefSeq" id="WP_006276256.1">
    <property type="nucleotide sequence ID" value="NZ_ACYA01000017.1"/>
</dbReference>
<feature type="compositionally biased region" description="Polar residues" evidence="1">
    <location>
        <begin position="38"/>
        <end position="50"/>
    </location>
</feature>
<feature type="compositionally biased region" description="Low complexity" evidence="1">
    <location>
        <begin position="51"/>
        <end position="65"/>
    </location>
</feature>
<dbReference type="InterPro" id="IPR002566">
    <property type="entry name" value="Msp4_OMP-like"/>
</dbReference>
<comment type="caution">
    <text evidence="4">The sequence shown here is derived from an EMBL/GenBank/DDBJ whole genome shotgun (WGS) entry which is preliminary data.</text>
</comment>
<protein>
    <recommendedName>
        <fullName evidence="3">Msp4/OMP-like domain-containing protein</fullName>
    </recommendedName>
</protein>
<name>A0A853MBL8_9CYAN</name>
<sequence>MKIYSFFWFPAVLASLAFTTSVKAEEVSTKAADLMGVNTDNQDPSNLLAQSSTPGFTTTSPTTGSAPLYTGGDNSQLPASNYFYLGGSVGRAFPGDVNAKGKATDANTIRRLQNERILNESENNLGLYSGNQWNIAGGYQWDNVRAELEIGSSSFGLDESKPVPGKLDFERQIIATSDTKPTSVTGNLNVTTALLNAYYHFSSSKFSPYVGAGIGLGFISSEPVGNNPVSVDNGTSFAYQAKLGAQYEVVKKGNIFAEFKYLGLTGYTSNKDYNLGPGGRSDIEFKVGSSNVYGFSVGYRQGL</sequence>
<keyword evidence="2" id="KW-0732">Signal</keyword>
<feature type="chain" id="PRO_5032553694" description="Msp4/OMP-like domain-containing protein" evidence="2">
    <location>
        <begin position="25"/>
        <end position="303"/>
    </location>
</feature>
<proteinExistence type="predicted"/>
<evidence type="ECO:0000259" key="3">
    <source>
        <dbReference type="Pfam" id="PF01617"/>
    </source>
</evidence>
<organism evidence="4 5">
    <name type="scientific">Cylindrospermopsis raciborskii CS-505</name>
    <dbReference type="NCBI Taxonomy" id="533240"/>
    <lineage>
        <taxon>Bacteria</taxon>
        <taxon>Bacillati</taxon>
        <taxon>Cyanobacteriota</taxon>
        <taxon>Cyanophyceae</taxon>
        <taxon>Nostocales</taxon>
        <taxon>Aphanizomenonaceae</taxon>
        <taxon>Cylindrospermopsis</taxon>
    </lineage>
</organism>
<feature type="domain" description="Msp4/OMP-like" evidence="3">
    <location>
        <begin position="101"/>
        <end position="266"/>
    </location>
</feature>
<dbReference type="SUPFAM" id="SSF56925">
    <property type="entry name" value="OMPA-like"/>
    <property type="match status" value="1"/>
</dbReference>
<dbReference type="InterPro" id="IPR011250">
    <property type="entry name" value="OMP/PagP_B-barrel"/>
</dbReference>
<reference evidence="4 5" key="1">
    <citation type="submission" date="2016-05" db="EMBL/GenBank/DDBJ databases">
        <title>First complete genome of the cyanobacterium Cylindrospermopsis raciborskii CS505, containing a circular chromosome and a single extrachromosomal element.</title>
        <authorList>
            <person name="Fuentes J."/>
            <person name="Tamames J."/>
            <person name="Allen E."/>
            <person name="Plominski A."/>
            <person name="Vasquez M."/>
        </authorList>
    </citation>
    <scope>NUCLEOTIDE SEQUENCE [LARGE SCALE GENOMIC DNA]</scope>
    <source>
        <strain evidence="4 5">CS505</strain>
    </source>
</reference>
<dbReference type="EMBL" id="LYXA01000001">
    <property type="protein sequence ID" value="OBU74877.1"/>
    <property type="molecule type" value="Genomic_DNA"/>
</dbReference>
<evidence type="ECO:0000256" key="1">
    <source>
        <dbReference type="SAM" id="MobiDB-lite"/>
    </source>
</evidence>
<dbReference type="Pfam" id="PF01617">
    <property type="entry name" value="Surface_Ag_2"/>
    <property type="match status" value="1"/>
</dbReference>